<sequence length="163" mass="17961">MSDSLVHHPSLPPVPSSPLYVYLALPCTSTASLRDLLSVCKAFTNDAGSVLKSRLAKGQHLHNQAIAYTACNAAEQLCEGVSASGVMTFSRSTTRPPGYELLHVAVDRVHRPHELTLTFETPAEHQEGFSRVKQRVLLLTRANARWQLSGVMRRGWVLERLAC</sequence>
<dbReference type="Proteomes" id="UP000041254">
    <property type="component" value="Unassembled WGS sequence"/>
</dbReference>
<dbReference type="VEuPathDB" id="CryptoDB:Vbra_18398"/>
<evidence type="ECO:0000313" key="1">
    <source>
        <dbReference type="EMBL" id="CEM32843.1"/>
    </source>
</evidence>
<dbReference type="AlphaFoldDB" id="A0A0G4GR72"/>
<reference evidence="1 2" key="1">
    <citation type="submission" date="2014-11" db="EMBL/GenBank/DDBJ databases">
        <authorList>
            <person name="Zhu J."/>
            <person name="Qi W."/>
            <person name="Song R."/>
        </authorList>
    </citation>
    <scope>NUCLEOTIDE SEQUENCE [LARGE SCALE GENOMIC DNA]</scope>
</reference>
<proteinExistence type="predicted"/>
<accession>A0A0G4GR72</accession>
<dbReference type="EMBL" id="CDMY01000766">
    <property type="protein sequence ID" value="CEM32843.1"/>
    <property type="molecule type" value="Genomic_DNA"/>
</dbReference>
<protein>
    <submittedName>
        <fullName evidence="1">Uncharacterized protein</fullName>
    </submittedName>
</protein>
<dbReference type="InParanoid" id="A0A0G4GR72"/>
<organism evidence="1 2">
    <name type="scientific">Vitrella brassicaformis (strain CCMP3155)</name>
    <dbReference type="NCBI Taxonomy" id="1169540"/>
    <lineage>
        <taxon>Eukaryota</taxon>
        <taxon>Sar</taxon>
        <taxon>Alveolata</taxon>
        <taxon>Colpodellida</taxon>
        <taxon>Vitrellaceae</taxon>
        <taxon>Vitrella</taxon>
    </lineage>
</organism>
<evidence type="ECO:0000313" key="2">
    <source>
        <dbReference type="Proteomes" id="UP000041254"/>
    </source>
</evidence>
<name>A0A0G4GR72_VITBC</name>
<gene>
    <name evidence="1" type="ORF">Vbra_18398</name>
</gene>
<keyword evidence="2" id="KW-1185">Reference proteome</keyword>